<evidence type="ECO:0000256" key="2">
    <source>
        <dbReference type="SAM" id="MobiDB-lite"/>
    </source>
</evidence>
<dbReference type="HAMAP" id="MF_01477">
    <property type="entry name" value="Iojap_RsfS"/>
    <property type="match status" value="1"/>
</dbReference>
<dbReference type="GO" id="GO:0017148">
    <property type="term" value="P:negative regulation of translation"/>
    <property type="evidence" value="ECO:0007669"/>
    <property type="project" value="TreeGrafter"/>
</dbReference>
<gene>
    <name evidence="3" type="ORF">CDCA_CDCA05G1712</name>
</gene>
<name>A0AAV9ITV0_CYACA</name>
<evidence type="ECO:0008006" key="5">
    <source>
        <dbReference type="Google" id="ProtNLM"/>
    </source>
</evidence>
<organism evidence="3 4">
    <name type="scientific">Cyanidium caldarium</name>
    <name type="common">Red alga</name>
    <dbReference type="NCBI Taxonomy" id="2771"/>
    <lineage>
        <taxon>Eukaryota</taxon>
        <taxon>Rhodophyta</taxon>
        <taxon>Bangiophyceae</taxon>
        <taxon>Cyanidiales</taxon>
        <taxon>Cyanidiaceae</taxon>
        <taxon>Cyanidium</taxon>
    </lineage>
</organism>
<comment type="caution">
    <text evidence="3">The sequence shown here is derived from an EMBL/GenBank/DDBJ whole genome shotgun (WGS) entry which is preliminary data.</text>
</comment>
<dbReference type="PANTHER" id="PTHR21043:SF0">
    <property type="entry name" value="MITOCHONDRIAL ASSEMBLY OF RIBOSOMAL LARGE SUBUNIT PROTEIN 1"/>
    <property type="match status" value="1"/>
</dbReference>
<feature type="region of interest" description="Disordered" evidence="2">
    <location>
        <begin position="294"/>
        <end position="315"/>
    </location>
</feature>
<feature type="compositionally biased region" description="Acidic residues" evidence="2">
    <location>
        <begin position="296"/>
        <end position="315"/>
    </location>
</feature>
<feature type="region of interest" description="Disordered" evidence="2">
    <location>
        <begin position="1"/>
        <end position="27"/>
    </location>
</feature>
<accession>A0AAV9ITV0</accession>
<evidence type="ECO:0000313" key="3">
    <source>
        <dbReference type="EMBL" id="KAK4535687.1"/>
    </source>
</evidence>
<dbReference type="SUPFAM" id="SSF81301">
    <property type="entry name" value="Nucleotidyltransferase"/>
    <property type="match status" value="1"/>
</dbReference>
<comment type="similarity">
    <text evidence="1">Belongs to the Iojap/RsfS family.</text>
</comment>
<dbReference type="NCBIfam" id="TIGR00090">
    <property type="entry name" value="rsfS_iojap_ybeB"/>
    <property type="match status" value="1"/>
</dbReference>
<dbReference type="InterPro" id="IPR043519">
    <property type="entry name" value="NT_sf"/>
</dbReference>
<dbReference type="EMBL" id="JANCYW010000005">
    <property type="protein sequence ID" value="KAK4535687.1"/>
    <property type="molecule type" value="Genomic_DNA"/>
</dbReference>
<sequence length="315" mass="35529">MHLSADAPGARAPRRKSAYPEGQVRGVSPLLEEAPRVDMEQDESLPLVLSCLRAADERKAVDLVALRVRYVSYMTSFIVVVTGLSHTQVGAIARNIEEQVREQLQREPLSSTMHGENAGPKNYGGWVLLDYGDVLVNVMQPEARRYYGLETFWKAGEPLDVDAALGAPTLRSSPEQRTALEQIPSFGDPVPPYDPDYPSPQRPYPWEVERDPELDEQIKAEVDEELERMRKEEGELMEGDPSDEITPAMKRRVKSLKDWIHSPLPPRDQRPEVLLASEEDEWFQDLAKFLKKGIVEDDEAQKEEEEGADDGPPES</sequence>
<feature type="compositionally biased region" description="Pro residues" evidence="2">
    <location>
        <begin position="189"/>
        <end position="203"/>
    </location>
</feature>
<evidence type="ECO:0000313" key="4">
    <source>
        <dbReference type="Proteomes" id="UP001301350"/>
    </source>
</evidence>
<dbReference type="InterPro" id="IPR004394">
    <property type="entry name" value="Iojap/RsfS/C7orf30"/>
</dbReference>
<keyword evidence="4" id="KW-1185">Reference proteome</keyword>
<dbReference type="GO" id="GO:0090071">
    <property type="term" value="P:negative regulation of ribosome biogenesis"/>
    <property type="evidence" value="ECO:0007669"/>
    <property type="project" value="TreeGrafter"/>
</dbReference>
<evidence type="ECO:0000256" key="1">
    <source>
        <dbReference type="ARBA" id="ARBA00010574"/>
    </source>
</evidence>
<dbReference type="AlphaFoldDB" id="A0AAV9ITV0"/>
<dbReference type="Gene3D" id="3.30.460.10">
    <property type="entry name" value="Beta Polymerase, domain 2"/>
    <property type="match status" value="1"/>
</dbReference>
<dbReference type="GO" id="GO:0043023">
    <property type="term" value="F:ribosomal large subunit binding"/>
    <property type="evidence" value="ECO:0007669"/>
    <property type="project" value="TreeGrafter"/>
</dbReference>
<proteinExistence type="inferred from homology"/>
<reference evidence="3 4" key="1">
    <citation type="submission" date="2022-07" db="EMBL/GenBank/DDBJ databases">
        <title>Genome-wide signatures of adaptation to extreme environments.</title>
        <authorList>
            <person name="Cho C.H."/>
            <person name="Yoon H.S."/>
        </authorList>
    </citation>
    <scope>NUCLEOTIDE SEQUENCE [LARGE SCALE GENOMIC DNA]</scope>
    <source>
        <strain evidence="3 4">DBV 063 E5</strain>
    </source>
</reference>
<protein>
    <recommendedName>
        <fullName evidence="5">Ribosomal silencing factor RsfS</fullName>
    </recommendedName>
</protein>
<dbReference type="Pfam" id="PF02410">
    <property type="entry name" value="RsfS"/>
    <property type="match status" value="1"/>
</dbReference>
<dbReference type="PANTHER" id="PTHR21043">
    <property type="entry name" value="IOJAP SUPERFAMILY ORTHOLOG"/>
    <property type="match status" value="1"/>
</dbReference>
<dbReference type="Proteomes" id="UP001301350">
    <property type="component" value="Unassembled WGS sequence"/>
</dbReference>
<feature type="region of interest" description="Disordered" evidence="2">
    <location>
        <begin position="183"/>
        <end position="206"/>
    </location>
</feature>